<proteinExistence type="predicted"/>
<dbReference type="AlphaFoldDB" id="X1CX75"/>
<protein>
    <submittedName>
        <fullName evidence="1">Uncharacterized protein</fullName>
    </submittedName>
</protein>
<evidence type="ECO:0000313" key="1">
    <source>
        <dbReference type="EMBL" id="GAH00670.1"/>
    </source>
</evidence>
<accession>X1CX75</accession>
<reference evidence="1" key="1">
    <citation type="journal article" date="2014" name="Front. Microbiol.">
        <title>High frequency of phylogenetically diverse reductive dehalogenase-homologous genes in deep subseafloor sedimentary metagenomes.</title>
        <authorList>
            <person name="Kawai M."/>
            <person name="Futagami T."/>
            <person name="Toyoda A."/>
            <person name="Takaki Y."/>
            <person name="Nishi S."/>
            <person name="Hori S."/>
            <person name="Arai W."/>
            <person name="Tsubouchi T."/>
            <person name="Morono Y."/>
            <person name="Uchiyama I."/>
            <person name="Ito T."/>
            <person name="Fujiyama A."/>
            <person name="Inagaki F."/>
            <person name="Takami H."/>
        </authorList>
    </citation>
    <scope>NUCLEOTIDE SEQUENCE</scope>
    <source>
        <strain evidence="1">Expedition CK06-06</strain>
    </source>
</reference>
<name>X1CX75_9ZZZZ</name>
<organism evidence="1">
    <name type="scientific">marine sediment metagenome</name>
    <dbReference type="NCBI Taxonomy" id="412755"/>
    <lineage>
        <taxon>unclassified sequences</taxon>
        <taxon>metagenomes</taxon>
        <taxon>ecological metagenomes</taxon>
    </lineage>
</organism>
<comment type="caution">
    <text evidence="1">The sequence shown here is derived from an EMBL/GenBank/DDBJ whole genome shotgun (WGS) entry which is preliminary data.</text>
</comment>
<gene>
    <name evidence="1" type="ORF">S01H4_45630</name>
</gene>
<dbReference type="EMBL" id="BART01025419">
    <property type="protein sequence ID" value="GAH00670.1"/>
    <property type="molecule type" value="Genomic_DNA"/>
</dbReference>
<sequence length="93" mass="10022">MATFEQETALYVITGTETIQATDTTLMVDMVTWVGNTISHDLKLTDGADNVFIETKCAAATPVVLPFPKPRKLKGLKVATIDSGTCIVYLAQS</sequence>